<reference evidence="1 2" key="2">
    <citation type="journal article" date="2022" name="Mol. Ecol. Resour.">
        <title>The genomes of chicory, endive, great burdock and yacon provide insights into Asteraceae paleo-polyploidization history and plant inulin production.</title>
        <authorList>
            <person name="Fan W."/>
            <person name="Wang S."/>
            <person name="Wang H."/>
            <person name="Wang A."/>
            <person name="Jiang F."/>
            <person name="Liu H."/>
            <person name="Zhao H."/>
            <person name="Xu D."/>
            <person name="Zhang Y."/>
        </authorList>
    </citation>
    <scope>NUCLEOTIDE SEQUENCE [LARGE SCALE GENOMIC DNA]</scope>
    <source>
        <strain evidence="2">cv. Niubang</strain>
    </source>
</reference>
<dbReference type="Proteomes" id="UP001055879">
    <property type="component" value="Linkage Group LG09"/>
</dbReference>
<accession>A0ACB8ZU42</accession>
<reference evidence="2" key="1">
    <citation type="journal article" date="2022" name="Mol. Ecol. Resour.">
        <title>The genomes of chicory, endive, great burdock and yacon provide insights into Asteraceae palaeo-polyploidization history and plant inulin production.</title>
        <authorList>
            <person name="Fan W."/>
            <person name="Wang S."/>
            <person name="Wang H."/>
            <person name="Wang A."/>
            <person name="Jiang F."/>
            <person name="Liu H."/>
            <person name="Zhao H."/>
            <person name="Xu D."/>
            <person name="Zhang Y."/>
        </authorList>
    </citation>
    <scope>NUCLEOTIDE SEQUENCE [LARGE SCALE GENOMIC DNA]</scope>
    <source>
        <strain evidence="2">cv. Niubang</strain>
    </source>
</reference>
<sequence>MAFNFNFNLVVMLIAMAFTSMHFPGTAAQTTHVVGDALGWTIPSGDLAAYTTWASRQTFTVGDILVFNFNNGEHDVAEVSAAAYGPCNATSPITLTTTGPATITLTTAGSRYYICTFTSHCQIGQKLSINVSTAGNPTTPPSTTPAPPPAATAVPPMTRPTPPATPDVPCPPTSSPDSSPLSPPTINSGNTAPPPPSSGAPISGVVGPISTFLAVVIVLLNY</sequence>
<comment type="caution">
    <text evidence="1">The sequence shown here is derived from an EMBL/GenBank/DDBJ whole genome shotgun (WGS) entry which is preliminary data.</text>
</comment>
<evidence type="ECO:0000313" key="1">
    <source>
        <dbReference type="EMBL" id="KAI3701504.1"/>
    </source>
</evidence>
<gene>
    <name evidence="1" type="ORF">L6452_26634</name>
</gene>
<name>A0ACB8ZU42_ARCLA</name>
<keyword evidence="2" id="KW-1185">Reference proteome</keyword>
<evidence type="ECO:0000313" key="2">
    <source>
        <dbReference type="Proteomes" id="UP001055879"/>
    </source>
</evidence>
<proteinExistence type="predicted"/>
<protein>
    <submittedName>
        <fullName evidence="1">Uncharacterized protein</fullName>
    </submittedName>
</protein>
<dbReference type="EMBL" id="CM042055">
    <property type="protein sequence ID" value="KAI3701504.1"/>
    <property type="molecule type" value="Genomic_DNA"/>
</dbReference>
<organism evidence="1 2">
    <name type="scientific">Arctium lappa</name>
    <name type="common">Greater burdock</name>
    <name type="synonym">Lappa major</name>
    <dbReference type="NCBI Taxonomy" id="4217"/>
    <lineage>
        <taxon>Eukaryota</taxon>
        <taxon>Viridiplantae</taxon>
        <taxon>Streptophyta</taxon>
        <taxon>Embryophyta</taxon>
        <taxon>Tracheophyta</taxon>
        <taxon>Spermatophyta</taxon>
        <taxon>Magnoliopsida</taxon>
        <taxon>eudicotyledons</taxon>
        <taxon>Gunneridae</taxon>
        <taxon>Pentapetalae</taxon>
        <taxon>asterids</taxon>
        <taxon>campanulids</taxon>
        <taxon>Asterales</taxon>
        <taxon>Asteraceae</taxon>
        <taxon>Carduoideae</taxon>
        <taxon>Cardueae</taxon>
        <taxon>Arctiinae</taxon>
        <taxon>Arctium</taxon>
    </lineage>
</organism>